<evidence type="ECO:0008006" key="4">
    <source>
        <dbReference type="Google" id="ProtNLM"/>
    </source>
</evidence>
<dbReference type="AlphaFoldDB" id="A0AAN6PRZ2"/>
<dbReference type="InterPro" id="IPR011042">
    <property type="entry name" value="6-blade_b-propeller_TolB-like"/>
</dbReference>
<sequence length="635" mass="68901">MGSLRNFLSAVAVAVAVSAQDVETNSARLPSPPKPEPIDIFELPLPPVAPSRDEGACTPAINPRRTGCIGIETLEFQAGSFTTDGNHVVVTVELIGAPAAPDPASIYKGEQLLLIKADGKTFPNGDTWKCLSCGVPADQARSLDPERDYPHVFRSGKNVLWGHNILDCGGADLASTECTPDRTHIYPIHWPNTADGSGRGGIPREMRLHPDDVHMGWSSFTSTGGQFCYFGRLQFNPNPSVGEPRAPRFDLVNVNLLNPSDEKRGAPIFAEDGELRINRDAITVGELRGFSGAGDEILYLGSPWEANNIDVLAVHVVTGAVRRLTSHPDYTDPLAYSPDNKWFVVMDTRVSERQMFMSGMRWLPPLVDIVAVTAASSTRNNHERRFFQPILIDQYGDRGDYFGQQVNAGGDSSNGAVNDPNWNGRADPAFSHDGTKITYWQALVVPKACGDPNPLPCPNSTAQGGRTYRVMVAHLTSRKKSKPAKVFKVPDFIPWAQPFPAGSPVPASHYSLPPGNYTVRGRVSGGADVTLLEDPAIPGRLRTVSVAYQGFVDEPGYVINGHEEVSVDILLPDVWNNMVHWYSDIVQTGAVQASKKTSPDGFHLLIHAVTNVFQANGTLTTTIDGVEYHQPANGT</sequence>
<evidence type="ECO:0000256" key="1">
    <source>
        <dbReference type="SAM" id="SignalP"/>
    </source>
</evidence>
<keyword evidence="3" id="KW-1185">Reference proteome</keyword>
<evidence type="ECO:0000313" key="2">
    <source>
        <dbReference type="EMBL" id="KAK4096668.1"/>
    </source>
</evidence>
<dbReference type="EMBL" id="MU863702">
    <property type="protein sequence ID" value="KAK4096668.1"/>
    <property type="molecule type" value="Genomic_DNA"/>
</dbReference>
<feature type="chain" id="PRO_5043030239" description="Saponin hydrolase" evidence="1">
    <location>
        <begin position="20"/>
        <end position="635"/>
    </location>
</feature>
<accession>A0AAN6PRZ2</accession>
<feature type="signal peptide" evidence="1">
    <location>
        <begin position="1"/>
        <end position="19"/>
    </location>
</feature>
<organism evidence="2 3">
    <name type="scientific">Parathielavia hyrcaniae</name>
    <dbReference type="NCBI Taxonomy" id="113614"/>
    <lineage>
        <taxon>Eukaryota</taxon>
        <taxon>Fungi</taxon>
        <taxon>Dikarya</taxon>
        <taxon>Ascomycota</taxon>
        <taxon>Pezizomycotina</taxon>
        <taxon>Sordariomycetes</taxon>
        <taxon>Sordariomycetidae</taxon>
        <taxon>Sordariales</taxon>
        <taxon>Chaetomiaceae</taxon>
        <taxon>Parathielavia</taxon>
    </lineage>
</organism>
<dbReference type="SUPFAM" id="SSF82171">
    <property type="entry name" value="DPP6 N-terminal domain-like"/>
    <property type="match status" value="1"/>
</dbReference>
<reference evidence="2" key="2">
    <citation type="submission" date="2023-05" db="EMBL/GenBank/DDBJ databases">
        <authorList>
            <consortium name="Lawrence Berkeley National Laboratory"/>
            <person name="Steindorff A."/>
            <person name="Hensen N."/>
            <person name="Bonometti L."/>
            <person name="Westerberg I."/>
            <person name="Brannstrom I.O."/>
            <person name="Guillou S."/>
            <person name="Cros-Aarteil S."/>
            <person name="Calhoun S."/>
            <person name="Haridas S."/>
            <person name="Kuo A."/>
            <person name="Mondo S."/>
            <person name="Pangilinan J."/>
            <person name="Riley R."/>
            <person name="Labutti K."/>
            <person name="Andreopoulos B."/>
            <person name="Lipzen A."/>
            <person name="Chen C."/>
            <person name="Yanf M."/>
            <person name="Daum C."/>
            <person name="Ng V."/>
            <person name="Clum A."/>
            <person name="Ohm R."/>
            <person name="Martin F."/>
            <person name="Silar P."/>
            <person name="Natvig D."/>
            <person name="Lalanne C."/>
            <person name="Gautier V."/>
            <person name="Ament-Velasquez S.L."/>
            <person name="Kruys A."/>
            <person name="Hutchinson M.I."/>
            <person name="Powell A.J."/>
            <person name="Barry K."/>
            <person name="Miller A.N."/>
            <person name="Grigoriev I.V."/>
            <person name="Debuchy R."/>
            <person name="Gladieux P."/>
            <person name="Thoren M.H."/>
            <person name="Johannesson H."/>
        </authorList>
    </citation>
    <scope>NUCLEOTIDE SEQUENCE</scope>
    <source>
        <strain evidence="2">CBS 757.83</strain>
    </source>
</reference>
<dbReference type="Gene3D" id="2.120.10.30">
    <property type="entry name" value="TolB, C-terminal domain"/>
    <property type="match status" value="1"/>
</dbReference>
<evidence type="ECO:0000313" key="3">
    <source>
        <dbReference type="Proteomes" id="UP001305647"/>
    </source>
</evidence>
<protein>
    <recommendedName>
        <fullName evidence="4">Saponin hydrolase</fullName>
    </recommendedName>
</protein>
<proteinExistence type="predicted"/>
<name>A0AAN6PRZ2_9PEZI</name>
<dbReference type="Proteomes" id="UP001305647">
    <property type="component" value="Unassembled WGS sequence"/>
</dbReference>
<keyword evidence="1" id="KW-0732">Signal</keyword>
<reference evidence="2" key="1">
    <citation type="journal article" date="2023" name="Mol. Phylogenet. Evol.">
        <title>Genome-scale phylogeny and comparative genomics of the fungal order Sordariales.</title>
        <authorList>
            <person name="Hensen N."/>
            <person name="Bonometti L."/>
            <person name="Westerberg I."/>
            <person name="Brannstrom I.O."/>
            <person name="Guillou S."/>
            <person name="Cros-Aarteil S."/>
            <person name="Calhoun S."/>
            <person name="Haridas S."/>
            <person name="Kuo A."/>
            <person name="Mondo S."/>
            <person name="Pangilinan J."/>
            <person name="Riley R."/>
            <person name="LaButti K."/>
            <person name="Andreopoulos B."/>
            <person name="Lipzen A."/>
            <person name="Chen C."/>
            <person name="Yan M."/>
            <person name="Daum C."/>
            <person name="Ng V."/>
            <person name="Clum A."/>
            <person name="Steindorff A."/>
            <person name="Ohm R.A."/>
            <person name="Martin F."/>
            <person name="Silar P."/>
            <person name="Natvig D.O."/>
            <person name="Lalanne C."/>
            <person name="Gautier V."/>
            <person name="Ament-Velasquez S.L."/>
            <person name="Kruys A."/>
            <person name="Hutchinson M.I."/>
            <person name="Powell A.J."/>
            <person name="Barry K."/>
            <person name="Miller A.N."/>
            <person name="Grigoriev I.V."/>
            <person name="Debuchy R."/>
            <person name="Gladieux P."/>
            <person name="Hiltunen Thoren M."/>
            <person name="Johannesson H."/>
        </authorList>
    </citation>
    <scope>NUCLEOTIDE SEQUENCE</scope>
    <source>
        <strain evidence="2">CBS 757.83</strain>
    </source>
</reference>
<comment type="caution">
    <text evidence="2">The sequence shown here is derived from an EMBL/GenBank/DDBJ whole genome shotgun (WGS) entry which is preliminary data.</text>
</comment>
<gene>
    <name evidence="2" type="ORF">N658DRAFT_501312</name>
</gene>